<dbReference type="SUPFAM" id="SSF55729">
    <property type="entry name" value="Acyl-CoA N-acyltransferases (Nat)"/>
    <property type="match status" value="1"/>
</dbReference>
<dbReference type="Pfam" id="PF13302">
    <property type="entry name" value="Acetyltransf_3"/>
    <property type="match status" value="1"/>
</dbReference>
<evidence type="ECO:0000259" key="1">
    <source>
        <dbReference type="PROSITE" id="PS51186"/>
    </source>
</evidence>
<dbReference type="PANTHER" id="PTHR43328:SF1">
    <property type="entry name" value="N-ACETYLTRANSFERASE DOMAIN-CONTAINING PROTEIN"/>
    <property type="match status" value="1"/>
</dbReference>
<gene>
    <name evidence="2" type="ORF">EZ428_06855</name>
</gene>
<feature type="domain" description="N-acetyltransferase" evidence="1">
    <location>
        <begin position="3"/>
        <end position="161"/>
    </location>
</feature>
<comment type="caution">
    <text evidence="2">The sequence shown here is derived from an EMBL/GenBank/DDBJ whole genome shotgun (WGS) entry which is preliminary data.</text>
</comment>
<protein>
    <submittedName>
        <fullName evidence="2">N-acetyltransferase</fullName>
    </submittedName>
</protein>
<proteinExistence type="predicted"/>
<sequence length="169" mass="19345">MNFELRPFQLSDLQSLVKHANNYNIAKNLSNKFPFPYTQNDGIAFINLALSATPQEIFAIVVNGEVTGSIGVHPQADFYCKNAEMGYWIAEEYWGNGIVPEAIKLMVNYGFKTFNITRIFARTFDTNIKSQRVLEKTGFTLEAELKETFYKNGTVYDEMIYGIRKPMNL</sequence>
<reference evidence="2 3" key="1">
    <citation type="submission" date="2019-02" db="EMBL/GenBank/DDBJ databases">
        <title>Pedobacter sp. RP-1-13 sp. nov., isolated from Arctic soil.</title>
        <authorList>
            <person name="Dahal R.H."/>
        </authorList>
    </citation>
    <scope>NUCLEOTIDE SEQUENCE [LARGE SCALE GENOMIC DNA]</scope>
    <source>
        <strain evidence="2 3">RP-1-13</strain>
    </source>
</reference>
<dbReference type="Proteomes" id="UP000292884">
    <property type="component" value="Unassembled WGS sequence"/>
</dbReference>
<dbReference type="InterPro" id="IPR000182">
    <property type="entry name" value="GNAT_dom"/>
</dbReference>
<dbReference type="EMBL" id="SJSK01000001">
    <property type="protein sequence ID" value="TCC94483.1"/>
    <property type="molecule type" value="Genomic_DNA"/>
</dbReference>
<dbReference type="PANTHER" id="PTHR43328">
    <property type="entry name" value="ACETYLTRANSFERASE-RELATED"/>
    <property type="match status" value="1"/>
</dbReference>
<dbReference type="OrthoDB" id="9811523at2"/>
<dbReference type="InterPro" id="IPR016181">
    <property type="entry name" value="Acyl_CoA_acyltransferase"/>
</dbReference>
<keyword evidence="2" id="KW-0808">Transferase</keyword>
<evidence type="ECO:0000313" key="2">
    <source>
        <dbReference type="EMBL" id="TCC94483.1"/>
    </source>
</evidence>
<accession>A0A4R0N517</accession>
<keyword evidence="3" id="KW-1185">Reference proteome</keyword>
<dbReference type="AlphaFoldDB" id="A0A4R0N517"/>
<name>A0A4R0N517_9SPHI</name>
<dbReference type="Gene3D" id="3.40.630.30">
    <property type="match status" value="1"/>
</dbReference>
<dbReference type="GO" id="GO:0016747">
    <property type="term" value="F:acyltransferase activity, transferring groups other than amino-acyl groups"/>
    <property type="evidence" value="ECO:0007669"/>
    <property type="project" value="InterPro"/>
</dbReference>
<dbReference type="RefSeq" id="WP_131552342.1">
    <property type="nucleotide sequence ID" value="NZ_SJSK01000001.1"/>
</dbReference>
<organism evidence="2 3">
    <name type="scientific">Pedobacter frigiditerrae</name>
    <dbReference type="NCBI Taxonomy" id="2530452"/>
    <lineage>
        <taxon>Bacteria</taxon>
        <taxon>Pseudomonadati</taxon>
        <taxon>Bacteroidota</taxon>
        <taxon>Sphingobacteriia</taxon>
        <taxon>Sphingobacteriales</taxon>
        <taxon>Sphingobacteriaceae</taxon>
        <taxon>Pedobacter</taxon>
    </lineage>
</organism>
<dbReference type="PROSITE" id="PS51186">
    <property type="entry name" value="GNAT"/>
    <property type="match status" value="1"/>
</dbReference>
<evidence type="ECO:0000313" key="3">
    <source>
        <dbReference type="Proteomes" id="UP000292884"/>
    </source>
</evidence>